<accession>A0A5E4YLR3</accession>
<organism evidence="1 2">
    <name type="scientific">Pandoraea communis</name>
    <dbReference type="NCBI Taxonomy" id="2508297"/>
    <lineage>
        <taxon>Bacteria</taxon>
        <taxon>Pseudomonadati</taxon>
        <taxon>Pseudomonadota</taxon>
        <taxon>Betaproteobacteria</taxon>
        <taxon>Burkholderiales</taxon>
        <taxon>Burkholderiaceae</taxon>
        <taxon>Pandoraea</taxon>
    </lineage>
</organism>
<reference evidence="1 2" key="1">
    <citation type="submission" date="2019-08" db="EMBL/GenBank/DDBJ databases">
        <authorList>
            <person name="Peeters C."/>
        </authorList>
    </citation>
    <scope>NUCLEOTIDE SEQUENCE [LARGE SCALE GENOMIC DNA]</scope>
    <source>
        <strain evidence="1 2">LMG 31111</strain>
    </source>
</reference>
<dbReference type="AlphaFoldDB" id="A0A5E4YLR3"/>
<dbReference type="EMBL" id="CABPSE010000021">
    <property type="protein sequence ID" value="VVE49268.1"/>
    <property type="molecule type" value="Genomic_DNA"/>
</dbReference>
<sequence>MSEKSPLSYAPRDRINAYEALANEFILEILVLPWALMTDETALSDFSGCGLDAREDLEVLDDEAHRAFWEKWVVERVCNRYRIESFPVTIPMVQLFERIESATRLQ</sequence>
<evidence type="ECO:0000313" key="2">
    <source>
        <dbReference type="Proteomes" id="UP000383971"/>
    </source>
</evidence>
<gene>
    <name evidence="1" type="ORF">PCO31111_04623</name>
</gene>
<protein>
    <submittedName>
        <fullName evidence="1">Uncharacterized protein</fullName>
    </submittedName>
</protein>
<evidence type="ECO:0000313" key="1">
    <source>
        <dbReference type="EMBL" id="VVE49268.1"/>
    </source>
</evidence>
<name>A0A5E4YLR3_9BURK</name>
<proteinExistence type="predicted"/>
<dbReference type="RefSeq" id="WP_150586908.1">
    <property type="nucleotide sequence ID" value="NZ_CABPSE010000021.1"/>
</dbReference>
<keyword evidence="2" id="KW-1185">Reference proteome</keyword>
<dbReference type="Proteomes" id="UP000383971">
    <property type="component" value="Unassembled WGS sequence"/>
</dbReference>